<evidence type="ECO:0000259" key="2">
    <source>
        <dbReference type="Pfam" id="PF03703"/>
    </source>
</evidence>
<dbReference type="PIRSF" id="PIRSF026631">
    <property type="entry name" value="UCP026631"/>
    <property type="match status" value="1"/>
</dbReference>
<feature type="domain" description="YdbS-like PH" evidence="2">
    <location>
        <begin position="256"/>
        <end position="335"/>
    </location>
</feature>
<feature type="transmembrane region" description="Helical" evidence="1">
    <location>
        <begin position="386"/>
        <end position="409"/>
    </location>
</feature>
<feature type="transmembrane region" description="Helical" evidence="1">
    <location>
        <begin position="182"/>
        <end position="204"/>
    </location>
</feature>
<dbReference type="AlphaFoldDB" id="A0A511ZPP1"/>
<keyword evidence="1" id="KW-0472">Membrane</keyword>
<comment type="caution">
    <text evidence="3">The sequence shown here is derived from an EMBL/GenBank/DDBJ whole genome shotgun (WGS) entry which is preliminary data.</text>
</comment>
<feature type="transmembrane region" description="Helical" evidence="1">
    <location>
        <begin position="361"/>
        <end position="380"/>
    </location>
</feature>
<dbReference type="OrthoDB" id="2195155at2"/>
<keyword evidence="1" id="KW-1133">Transmembrane helix</keyword>
<proteinExistence type="predicted"/>
<dbReference type="EMBL" id="BJYM01000022">
    <property type="protein sequence ID" value="GEN89426.1"/>
    <property type="molecule type" value="Genomic_DNA"/>
</dbReference>
<keyword evidence="1 3" id="KW-0812">Transmembrane</keyword>
<evidence type="ECO:0000313" key="3">
    <source>
        <dbReference type="EMBL" id="GEN89426.1"/>
    </source>
</evidence>
<protein>
    <submittedName>
        <fullName evidence="3">UPF0699 transmembrane protein YdbT</fullName>
    </submittedName>
</protein>
<dbReference type="RefSeq" id="WP_147212320.1">
    <property type="nucleotide sequence ID" value="NZ_BJYM01000022.1"/>
</dbReference>
<feature type="transmembrane region" description="Helical" evidence="1">
    <location>
        <begin position="12"/>
        <end position="36"/>
    </location>
</feature>
<feature type="transmembrane region" description="Helical" evidence="1">
    <location>
        <begin position="224"/>
        <end position="252"/>
    </location>
</feature>
<accession>A0A511ZPP1</accession>
<sequence>MMSNPKRLHPAAILFDIIRALKQSILGILPIAIIVISNGASFYLMIGAAVIIVLIILSSVLSWLRFTYQLEEDQLRIERGIIVRKKRTISKHRIQSIDLSQNVIHRIFGLTKVAIETAGNDSSTDAALSAVSMEEGRRLHDELKYKKQVSEAGSPEVPEEADIERTELDESSLPKRTIALKALIITGSTSASFGILIGLFGAAFSQVEALIPDQFYNDAVRLALSLGMQIMIIFAIIVILFLWILSILYTVIKDWNFTITRYEKELFITRGLLEKKQTTIPLKRIQAVGIKESPIHQLFGFARIYVEIASANTDNSQEVNTVIFPLLRKKEFTSFLSEFLPEYNYSSENLIHPPKKALPYYLWRSINIPLLAVIITGIFFSSYIWIPVIIMLVFGVMGFAVFQSIGYAIDAQQITVQTRIISKDTAIIPHRRIQALQQKQHLLHRKQSLATLDMAILNKGSGRHFVIKELRTTDSDYIADWYSYQEKTSSDINH</sequence>
<dbReference type="STRING" id="582851.GCA_900162665_01590"/>
<feature type="domain" description="YdbS-like PH" evidence="2">
    <location>
        <begin position="404"/>
        <end position="455"/>
    </location>
</feature>
<dbReference type="InterPro" id="IPR005182">
    <property type="entry name" value="YdbS-like_PH"/>
</dbReference>
<dbReference type="PANTHER" id="PTHR34473:SF2">
    <property type="entry name" value="UPF0699 TRANSMEMBRANE PROTEIN YDBT"/>
    <property type="match status" value="1"/>
</dbReference>
<keyword evidence="4" id="KW-1185">Reference proteome</keyword>
<gene>
    <name evidence="3" type="primary">ydbT</name>
    <name evidence="3" type="ORF">OSO01_41650</name>
</gene>
<dbReference type="PANTHER" id="PTHR34473">
    <property type="entry name" value="UPF0699 TRANSMEMBRANE PROTEIN YDBS"/>
    <property type="match status" value="1"/>
</dbReference>
<organism evidence="3 4">
    <name type="scientific">Oceanobacillus sojae</name>
    <dbReference type="NCBI Taxonomy" id="582851"/>
    <lineage>
        <taxon>Bacteria</taxon>
        <taxon>Bacillati</taxon>
        <taxon>Bacillota</taxon>
        <taxon>Bacilli</taxon>
        <taxon>Bacillales</taxon>
        <taxon>Bacillaceae</taxon>
        <taxon>Oceanobacillus</taxon>
    </lineage>
</organism>
<evidence type="ECO:0000256" key="1">
    <source>
        <dbReference type="SAM" id="Phobius"/>
    </source>
</evidence>
<dbReference type="Pfam" id="PF03703">
    <property type="entry name" value="bPH_2"/>
    <property type="match status" value="3"/>
</dbReference>
<dbReference type="Proteomes" id="UP000321558">
    <property type="component" value="Unassembled WGS sequence"/>
</dbReference>
<feature type="domain" description="YdbS-like PH" evidence="2">
    <location>
        <begin position="63"/>
        <end position="142"/>
    </location>
</feature>
<evidence type="ECO:0000313" key="4">
    <source>
        <dbReference type="Proteomes" id="UP000321558"/>
    </source>
</evidence>
<name>A0A511ZPP1_9BACI</name>
<reference evidence="3 4" key="1">
    <citation type="submission" date="2019-07" db="EMBL/GenBank/DDBJ databases">
        <title>Whole genome shotgun sequence of Oceanobacillus sojae NBRC 105379.</title>
        <authorList>
            <person name="Hosoyama A."/>
            <person name="Uohara A."/>
            <person name="Ohji S."/>
            <person name="Ichikawa N."/>
        </authorList>
    </citation>
    <scope>NUCLEOTIDE SEQUENCE [LARGE SCALE GENOMIC DNA]</scope>
    <source>
        <strain evidence="3 4">NBRC 105379</strain>
    </source>
</reference>
<dbReference type="InterPro" id="IPR014529">
    <property type="entry name" value="UCP026631"/>
</dbReference>
<feature type="transmembrane region" description="Helical" evidence="1">
    <location>
        <begin position="42"/>
        <end position="66"/>
    </location>
</feature>